<dbReference type="RefSeq" id="WP_253450238.1">
    <property type="nucleotide sequence ID" value="NZ_JARWAL010000012.1"/>
</dbReference>
<feature type="domain" description="TonB-dependent receptor-like beta-barrel" evidence="12">
    <location>
        <begin position="252"/>
        <end position="645"/>
    </location>
</feature>
<dbReference type="InterPro" id="IPR000531">
    <property type="entry name" value="Beta-barrel_TonB"/>
</dbReference>
<dbReference type="PROSITE" id="PS52016">
    <property type="entry name" value="TONB_DEPENDENT_REC_3"/>
    <property type="match status" value="1"/>
</dbReference>
<evidence type="ECO:0000313" key="14">
    <source>
        <dbReference type="EMBL" id="MDR5893774.1"/>
    </source>
</evidence>
<evidence type="ECO:0000256" key="8">
    <source>
        <dbReference type="ARBA" id="ARBA00023237"/>
    </source>
</evidence>
<dbReference type="NCBIfam" id="TIGR01785">
    <property type="entry name" value="TonB-hemin"/>
    <property type="match status" value="1"/>
</dbReference>
<protein>
    <submittedName>
        <fullName evidence="14">TonB-dependent receptor</fullName>
    </submittedName>
</protein>
<evidence type="ECO:0000256" key="1">
    <source>
        <dbReference type="ARBA" id="ARBA00004571"/>
    </source>
</evidence>
<evidence type="ECO:0000256" key="11">
    <source>
        <dbReference type="SAM" id="SignalP"/>
    </source>
</evidence>
<evidence type="ECO:0000256" key="5">
    <source>
        <dbReference type="ARBA" id="ARBA00022692"/>
    </source>
</evidence>
<feature type="domain" description="TonB-dependent receptor plug" evidence="13">
    <location>
        <begin position="56"/>
        <end position="158"/>
    </location>
</feature>
<comment type="similarity">
    <text evidence="2 9 10">Belongs to the TonB-dependent receptor family.</text>
</comment>
<keyword evidence="5 9" id="KW-0812">Transmembrane</keyword>
<evidence type="ECO:0000256" key="10">
    <source>
        <dbReference type="RuleBase" id="RU003357"/>
    </source>
</evidence>
<name>A0ABU1GP30_9GAMM</name>
<proteinExistence type="inferred from homology"/>
<evidence type="ECO:0000256" key="6">
    <source>
        <dbReference type="ARBA" id="ARBA00023077"/>
    </source>
</evidence>
<comment type="caution">
    <text evidence="14">The sequence shown here is derived from an EMBL/GenBank/DDBJ whole genome shotgun (WGS) entry which is preliminary data.</text>
</comment>
<organism evidence="14 15">
    <name type="scientific">Halomonas mongoliensis</name>
    <dbReference type="NCBI Taxonomy" id="321265"/>
    <lineage>
        <taxon>Bacteria</taxon>
        <taxon>Pseudomonadati</taxon>
        <taxon>Pseudomonadota</taxon>
        <taxon>Gammaproteobacteria</taxon>
        <taxon>Oceanospirillales</taxon>
        <taxon>Halomonadaceae</taxon>
        <taxon>Halomonas</taxon>
    </lineage>
</organism>
<evidence type="ECO:0000256" key="2">
    <source>
        <dbReference type="ARBA" id="ARBA00009810"/>
    </source>
</evidence>
<keyword evidence="3 9" id="KW-0813">Transport</keyword>
<reference evidence="14 15" key="1">
    <citation type="submission" date="2023-04" db="EMBL/GenBank/DDBJ databases">
        <title>A long-awaited taxogenomic arrangement of the family Halomonadaceae.</title>
        <authorList>
            <person name="De La Haba R."/>
            <person name="Chuvochina M."/>
            <person name="Wittouck S."/>
            <person name="Arahal D.R."/>
            <person name="Sanchez-Porro C."/>
            <person name="Hugenholtz P."/>
            <person name="Ventosa A."/>
        </authorList>
    </citation>
    <scope>NUCLEOTIDE SEQUENCE [LARGE SCALE GENOMIC DNA]</scope>
    <source>
        <strain evidence="14 15">DSM 17332</strain>
    </source>
</reference>
<dbReference type="InterPro" id="IPR012910">
    <property type="entry name" value="Plug_dom"/>
</dbReference>
<evidence type="ECO:0000259" key="12">
    <source>
        <dbReference type="Pfam" id="PF00593"/>
    </source>
</evidence>
<feature type="signal peptide" evidence="11">
    <location>
        <begin position="1"/>
        <end position="21"/>
    </location>
</feature>
<evidence type="ECO:0000313" key="15">
    <source>
        <dbReference type="Proteomes" id="UP001252270"/>
    </source>
</evidence>
<keyword evidence="15" id="KW-1185">Reference proteome</keyword>
<accession>A0ABU1GP30</accession>
<keyword evidence="11" id="KW-0732">Signal</keyword>
<evidence type="ECO:0000256" key="7">
    <source>
        <dbReference type="ARBA" id="ARBA00023136"/>
    </source>
</evidence>
<sequence length="672" mass="72246">MKRALCCSGALALLSFSPLDASPVATAFGQEAADRSAQALTPMAITDARLPTDTFRAPMIIDVLDRRDPTLATATRLEDLLGSQPGLGVAGQGRRNGQTLSLRGFGRQGVLVRLDGVRQDINTGHLGNVFLDPALLNEVQIARGALSSLYGSNAMGGVVSFETVEAADLLAPGESAGGRLSLRGASASDELGATLSLFGRRDTERGDVDGLVAIGRSESGDIRRAGGETAPDDASLDSLLAKGSWAFAPDQRLFASWQHYREASTQPANPQQLGAADDALRDRTTRSDNLQLGHAWTPDPVTRLDSRLTLSRQQIDDTGTDSDAGRRLQRLGVQSDGYRRFDHGGFDHTLALGAEANRAEQRPSGSASGFPRADIDTAALYLDSTLGAGEHLAAGGPGRFELGLGARYDHYRAEDSQGRRSDKGRVSPRLRLSWLPSRHLMLYSGYAEAFRAPTLSELYADERHFAGFCAGPFFCAPDNFWVPNPDLAPETSRTWESGLAWRLGDWELRASYYDTRADDFIDTEVDLMAGTTRAANVSSAHLWGYDARLAWRPGSLPIDAFLGLSEVSGRDRESGDALGRLTPLEALAGADLHLAQGDLTLGWRGRFADAYAKGDDGQQPGYGLHDLQLAWQATPSLSTSLRLGNVADKTWYRPDGSLGDGRSVMANVSLQW</sequence>
<dbReference type="InterPro" id="IPR039426">
    <property type="entry name" value="TonB-dep_rcpt-like"/>
</dbReference>
<evidence type="ECO:0000256" key="9">
    <source>
        <dbReference type="PROSITE-ProRule" id="PRU01360"/>
    </source>
</evidence>
<dbReference type="Proteomes" id="UP001252270">
    <property type="component" value="Unassembled WGS sequence"/>
</dbReference>
<dbReference type="PANTHER" id="PTHR30069">
    <property type="entry name" value="TONB-DEPENDENT OUTER MEMBRANE RECEPTOR"/>
    <property type="match status" value="1"/>
</dbReference>
<keyword evidence="14" id="KW-0675">Receptor</keyword>
<dbReference type="Gene3D" id="2.40.170.20">
    <property type="entry name" value="TonB-dependent receptor, beta-barrel domain"/>
    <property type="match status" value="1"/>
</dbReference>
<evidence type="ECO:0000259" key="13">
    <source>
        <dbReference type="Pfam" id="PF07715"/>
    </source>
</evidence>
<dbReference type="InterPro" id="IPR036942">
    <property type="entry name" value="Beta-barrel_TonB_sf"/>
</dbReference>
<keyword evidence="6 10" id="KW-0798">TonB box</keyword>
<evidence type="ECO:0000256" key="3">
    <source>
        <dbReference type="ARBA" id="ARBA00022448"/>
    </source>
</evidence>
<dbReference type="Pfam" id="PF00593">
    <property type="entry name" value="TonB_dep_Rec_b-barrel"/>
    <property type="match status" value="1"/>
</dbReference>
<dbReference type="EMBL" id="JARWAL010000012">
    <property type="protein sequence ID" value="MDR5893774.1"/>
    <property type="molecule type" value="Genomic_DNA"/>
</dbReference>
<dbReference type="Pfam" id="PF07715">
    <property type="entry name" value="Plug"/>
    <property type="match status" value="1"/>
</dbReference>
<feature type="chain" id="PRO_5046471057" evidence="11">
    <location>
        <begin position="22"/>
        <end position="672"/>
    </location>
</feature>
<keyword evidence="4 9" id="KW-1134">Transmembrane beta strand</keyword>
<dbReference type="InterPro" id="IPR037066">
    <property type="entry name" value="Plug_dom_sf"/>
</dbReference>
<keyword evidence="7 9" id="KW-0472">Membrane</keyword>
<dbReference type="InterPro" id="IPR011276">
    <property type="entry name" value="TonB_haem/Hb_rcpt"/>
</dbReference>
<dbReference type="CDD" id="cd01347">
    <property type="entry name" value="ligand_gated_channel"/>
    <property type="match status" value="1"/>
</dbReference>
<dbReference type="SUPFAM" id="SSF56935">
    <property type="entry name" value="Porins"/>
    <property type="match status" value="1"/>
</dbReference>
<dbReference type="PANTHER" id="PTHR30069:SF41">
    <property type="entry name" value="HEME_HEMOPEXIN UTILIZATION PROTEIN C"/>
    <property type="match status" value="1"/>
</dbReference>
<dbReference type="Gene3D" id="2.170.130.10">
    <property type="entry name" value="TonB-dependent receptor, plug domain"/>
    <property type="match status" value="1"/>
</dbReference>
<evidence type="ECO:0000256" key="4">
    <source>
        <dbReference type="ARBA" id="ARBA00022452"/>
    </source>
</evidence>
<gene>
    <name evidence="14" type="ORF">QC820_13230</name>
</gene>
<keyword evidence="8 9" id="KW-0998">Cell outer membrane</keyword>
<comment type="subcellular location">
    <subcellularLocation>
        <location evidence="1 9">Cell outer membrane</location>
        <topology evidence="1 9">Multi-pass membrane protein</topology>
    </subcellularLocation>
</comment>